<proteinExistence type="predicted"/>
<dbReference type="Proteomes" id="UP001164539">
    <property type="component" value="Chromosome 9"/>
</dbReference>
<evidence type="ECO:0000313" key="1">
    <source>
        <dbReference type="EMBL" id="KAJ4711278.1"/>
    </source>
</evidence>
<comment type="caution">
    <text evidence="1">The sequence shown here is derived from an EMBL/GenBank/DDBJ whole genome shotgun (WGS) entry which is preliminary data.</text>
</comment>
<name>A0ACC1XK27_MELAZ</name>
<accession>A0ACC1XK27</accession>
<gene>
    <name evidence="1" type="ORF">OWV82_017322</name>
</gene>
<sequence>MEMIAAVSELSPGKRSVCMGEGGTLETVCTKRRRRDPSAASLGCSINHQGEQQQLPAAQTTATTVKRSSKFRGVSRHRWTGRYEAHLWDKGSWNPTQRKKGKQGAYDEEESAARAYDLAALKYWGTSTFTNFPVSEYEKEIEIMKIVTKEEYLASLRRRSSGFSRGVSKYRGVARHHHNGRWEARIGRVFGNKYLYLGTYSTQEEAAHAYDIAAIEYRGINAVTNFDLSTYIRWLKPGDPQPQNFEESKPILDSQHMGSSLSSHIVPRDQTMDLSIFNSNPFAVGALEIPKKQDILRMNDTPITPACAKSSSSPTALSLLLRSSVFKELVEKNLNNFADKENEENDTKYIPELSTKNEIGETFYNTIGISTPLQYMSSSKMYGMI</sequence>
<protein>
    <submittedName>
        <fullName evidence="1">AP2-like ethylene-responsive transcription factor</fullName>
    </submittedName>
</protein>
<evidence type="ECO:0000313" key="2">
    <source>
        <dbReference type="Proteomes" id="UP001164539"/>
    </source>
</evidence>
<reference evidence="1 2" key="1">
    <citation type="journal article" date="2023" name="Science">
        <title>Complex scaffold remodeling in plant triterpene biosynthesis.</title>
        <authorList>
            <person name="De La Pena R."/>
            <person name="Hodgson H."/>
            <person name="Liu J.C."/>
            <person name="Stephenson M.J."/>
            <person name="Martin A.C."/>
            <person name="Owen C."/>
            <person name="Harkess A."/>
            <person name="Leebens-Mack J."/>
            <person name="Jimenez L.E."/>
            <person name="Osbourn A."/>
            <person name="Sattely E.S."/>
        </authorList>
    </citation>
    <scope>NUCLEOTIDE SEQUENCE [LARGE SCALE GENOMIC DNA]</scope>
    <source>
        <strain evidence="2">cv. JPN11</strain>
        <tissue evidence="1">Leaf</tissue>
    </source>
</reference>
<organism evidence="1 2">
    <name type="scientific">Melia azedarach</name>
    <name type="common">Chinaberry tree</name>
    <dbReference type="NCBI Taxonomy" id="155640"/>
    <lineage>
        <taxon>Eukaryota</taxon>
        <taxon>Viridiplantae</taxon>
        <taxon>Streptophyta</taxon>
        <taxon>Embryophyta</taxon>
        <taxon>Tracheophyta</taxon>
        <taxon>Spermatophyta</taxon>
        <taxon>Magnoliopsida</taxon>
        <taxon>eudicotyledons</taxon>
        <taxon>Gunneridae</taxon>
        <taxon>Pentapetalae</taxon>
        <taxon>rosids</taxon>
        <taxon>malvids</taxon>
        <taxon>Sapindales</taxon>
        <taxon>Meliaceae</taxon>
        <taxon>Melia</taxon>
    </lineage>
</organism>
<dbReference type="EMBL" id="CM051402">
    <property type="protein sequence ID" value="KAJ4711278.1"/>
    <property type="molecule type" value="Genomic_DNA"/>
</dbReference>
<keyword evidence="2" id="KW-1185">Reference proteome</keyword>